<dbReference type="RefSeq" id="WP_407052092.1">
    <property type="nucleotide sequence ID" value="NZ_CP158568.1"/>
</dbReference>
<dbReference type="AlphaFoldDB" id="A0AAU7XFS6"/>
<dbReference type="KEGG" id="mflg:ABS361_05775"/>
<accession>A0AAU7XFS6</accession>
<organism evidence="2">
    <name type="scientific">Methyloraptor flagellatus</name>
    <dbReference type="NCBI Taxonomy" id="3162530"/>
    <lineage>
        <taxon>Bacteria</taxon>
        <taxon>Pseudomonadati</taxon>
        <taxon>Pseudomonadota</taxon>
        <taxon>Alphaproteobacteria</taxon>
        <taxon>Hyphomicrobiales</taxon>
        <taxon>Ancalomicrobiaceae</taxon>
        <taxon>Methyloraptor</taxon>
    </lineage>
</organism>
<evidence type="ECO:0000313" key="2">
    <source>
        <dbReference type="EMBL" id="XBY47007.1"/>
    </source>
</evidence>
<reference evidence="2" key="1">
    <citation type="submission" date="2024-06" db="EMBL/GenBank/DDBJ databases">
        <title>Methylostella associata gen. nov., sp. nov., a novel Ancalomicrobiaceae-affiliated facultatively methylotrophic bacteria that feed on methanotrophs of the genus Methylococcus.</title>
        <authorList>
            <person name="Saltykova V."/>
            <person name="Danilova O.V."/>
            <person name="Oshkin I.Y."/>
            <person name="Belova S.E."/>
            <person name="Pimenov N.V."/>
            <person name="Dedysh S.N."/>
        </authorList>
    </citation>
    <scope>NUCLEOTIDE SEQUENCE</scope>
    <source>
        <strain evidence="2">S20</strain>
    </source>
</reference>
<protein>
    <submittedName>
        <fullName evidence="2">Uncharacterized protein</fullName>
    </submittedName>
</protein>
<gene>
    <name evidence="2" type="ORF">ABS361_05775</name>
</gene>
<feature type="region of interest" description="Disordered" evidence="1">
    <location>
        <begin position="1"/>
        <end position="25"/>
    </location>
</feature>
<name>A0AAU7XFS6_9HYPH</name>
<evidence type="ECO:0000256" key="1">
    <source>
        <dbReference type="SAM" id="MobiDB-lite"/>
    </source>
</evidence>
<dbReference type="EMBL" id="CP158568">
    <property type="protein sequence ID" value="XBY47007.1"/>
    <property type="molecule type" value="Genomic_DNA"/>
</dbReference>
<proteinExistence type="predicted"/>
<sequence length="117" mass="12149">MTRFSVAPEPFSNRTVPPAPTENPPQVMIAVGEDWVMTVLAAEGVAIAAVPETTLPAVGMTAGAVVGSAWPIAATGNAMKPSAVPDSRTSARCRTTPCFEPFRSARPSIHTPPIHAT</sequence>